<comment type="function">
    <text evidence="1">Endonuclease that specifically degrades the RNA of RNA-DNA hybrids.</text>
</comment>
<keyword evidence="1" id="KW-0963">Cytoplasm</keyword>
<dbReference type="Pfam" id="PF00075">
    <property type="entry name" value="RNase_H"/>
    <property type="match status" value="1"/>
</dbReference>
<dbReference type="GeneID" id="84808948"/>
<dbReference type="InterPro" id="IPR009027">
    <property type="entry name" value="Ribosomal_bL9/RNase_H1_N"/>
</dbReference>
<evidence type="ECO:0000313" key="5">
    <source>
        <dbReference type="Proteomes" id="UP000217250"/>
    </source>
</evidence>
<gene>
    <name evidence="4" type="ORF">CGC50_10320</name>
</gene>
<feature type="binding site" evidence="2">
    <location>
        <position position="199"/>
    </location>
    <ligand>
        <name>Mg(2+)</name>
        <dbReference type="ChEBI" id="CHEBI:18420"/>
        <label>1</label>
    </ligand>
</feature>
<accession>A0A250FQW6</accession>
<comment type="catalytic activity">
    <reaction evidence="1">
        <text>Endonucleolytic cleavage to 5'-phosphomonoester.</text>
        <dbReference type="EC" id="3.1.26.4"/>
    </reaction>
</comment>
<name>A0A250FQW6_9FLAO</name>
<dbReference type="InterPro" id="IPR037056">
    <property type="entry name" value="RNase_H1_N_sf"/>
</dbReference>
<dbReference type="SUPFAM" id="SSF53098">
    <property type="entry name" value="Ribonuclease H-like"/>
    <property type="match status" value="1"/>
</dbReference>
<keyword evidence="1" id="KW-0378">Hydrolase</keyword>
<comment type="similarity">
    <text evidence="1">Belongs to the RNase H family.</text>
</comment>
<evidence type="ECO:0000259" key="3">
    <source>
        <dbReference type="PROSITE" id="PS50879"/>
    </source>
</evidence>
<dbReference type="PROSITE" id="PS50879">
    <property type="entry name" value="RNASE_H_1"/>
    <property type="match status" value="1"/>
</dbReference>
<dbReference type="PIRSF" id="PIRSF037839">
    <property type="entry name" value="Ribonuclease_H"/>
    <property type="match status" value="1"/>
</dbReference>
<dbReference type="InterPro" id="IPR012337">
    <property type="entry name" value="RNaseH-like_sf"/>
</dbReference>
<comment type="subcellular location">
    <subcellularLocation>
        <location evidence="1">Cytoplasm</location>
    </subcellularLocation>
</comment>
<dbReference type="InterPro" id="IPR017290">
    <property type="entry name" value="RNase_H_bac"/>
</dbReference>
<keyword evidence="1" id="KW-0540">Nuclease</keyword>
<dbReference type="OrthoDB" id="9811552at2"/>
<dbReference type="InterPro" id="IPR011320">
    <property type="entry name" value="RNase_H1_N"/>
</dbReference>
<dbReference type="GO" id="GO:0004523">
    <property type="term" value="F:RNA-DNA hybrid ribonuclease activity"/>
    <property type="evidence" value="ECO:0007669"/>
    <property type="project" value="UniProtKB-UniRule"/>
</dbReference>
<dbReference type="Pfam" id="PF01693">
    <property type="entry name" value="Cauli_VI"/>
    <property type="match status" value="1"/>
</dbReference>
<dbReference type="SUPFAM" id="SSF55658">
    <property type="entry name" value="L9 N-domain-like"/>
    <property type="match status" value="1"/>
</dbReference>
<proteinExistence type="inferred from homology"/>
<feature type="binding site" evidence="2">
    <location>
        <position position="116"/>
    </location>
    <ligand>
        <name>Mg(2+)</name>
        <dbReference type="ChEBI" id="CHEBI:18420"/>
        <label>2</label>
    </ligand>
</feature>
<dbReference type="GO" id="GO:0003676">
    <property type="term" value="F:nucleic acid binding"/>
    <property type="evidence" value="ECO:0007669"/>
    <property type="project" value="UniProtKB-UniRule"/>
</dbReference>
<keyword evidence="1" id="KW-0255">Endonuclease</keyword>
<evidence type="ECO:0000256" key="2">
    <source>
        <dbReference type="PIRSR" id="PIRSR037839-1"/>
    </source>
</evidence>
<dbReference type="RefSeq" id="WP_095910763.1">
    <property type="nucleotide sequence ID" value="NZ_CAURQL010000045.1"/>
</dbReference>
<dbReference type="GO" id="GO:0005737">
    <property type="term" value="C:cytoplasm"/>
    <property type="evidence" value="ECO:0007669"/>
    <property type="project" value="UniProtKB-SubCell"/>
</dbReference>
<dbReference type="EC" id="3.1.26.4" evidence="1"/>
<feature type="binding site" evidence="2">
    <location>
        <position position="78"/>
    </location>
    <ligand>
        <name>Mg(2+)</name>
        <dbReference type="ChEBI" id="CHEBI:18420"/>
        <label>1</label>
    </ligand>
</feature>
<feature type="binding site" evidence="2">
    <location>
        <position position="139"/>
    </location>
    <ligand>
        <name>Mg(2+)</name>
        <dbReference type="ChEBI" id="CHEBI:18420"/>
        <label>2</label>
    </ligand>
</feature>
<sequence length="205" mass="23362">MAKKYYVIWEGYEVGVFSSWEECKKYTSGYPTAKYKSFPTKEQAEKAFREDYRLYWGKKATTTVPLSADYDTNSIAVDAACSGNPGTMHYRGVDLSTGEIIFSQGPFMQATNNIGEFLAIVHALALMEQTGEPRTIYSDSKIAISWVKQKKCKTKLPPSQANKKVFSLIERAEKWLHTHTYTAPILKWETKIWGEIPADYGNKQR</sequence>
<dbReference type="Proteomes" id="UP000217250">
    <property type="component" value="Chromosome"/>
</dbReference>
<dbReference type="Gene3D" id="3.30.420.10">
    <property type="entry name" value="Ribonuclease H-like superfamily/Ribonuclease H"/>
    <property type="match status" value="1"/>
</dbReference>
<dbReference type="Gene3D" id="3.40.970.10">
    <property type="entry name" value="Ribonuclease H1, N-terminal domain"/>
    <property type="match status" value="1"/>
</dbReference>
<evidence type="ECO:0000256" key="1">
    <source>
        <dbReference type="PIRNR" id="PIRNR037839"/>
    </source>
</evidence>
<keyword evidence="1 2" id="KW-0460">Magnesium</keyword>
<reference evidence="5" key="1">
    <citation type="submission" date="2017-06" db="EMBL/GenBank/DDBJ databases">
        <title>Capnocytophaga spp. assemblies.</title>
        <authorList>
            <person name="Gulvik C.A."/>
        </authorList>
    </citation>
    <scope>NUCLEOTIDE SEQUENCE [LARGE SCALE GENOMIC DNA]</scope>
    <source>
        <strain evidence="5">H1496</strain>
    </source>
</reference>
<dbReference type="InterPro" id="IPR036397">
    <property type="entry name" value="RNaseH_sf"/>
</dbReference>
<dbReference type="EMBL" id="CP022386">
    <property type="protein sequence ID" value="ATA87510.1"/>
    <property type="molecule type" value="Genomic_DNA"/>
</dbReference>
<keyword evidence="1 2" id="KW-0479">Metal-binding</keyword>
<dbReference type="KEGG" id="cgh:CGC50_10320"/>
<dbReference type="InterPro" id="IPR002156">
    <property type="entry name" value="RNaseH_domain"/>
</dbReference>
<dbReference type="AlphaFoldDB" id="A0A250FQW6"/>
<comment type="cofactor">
    <cofactor evidence="2">
        <name>Mn(2+)</name>
        <dbReference type="ChEBI" id="CHEBI:29035"/>
    </cofactor>
    <cofactor evidence="2">
        <name>Mg(2+)</name>
        <dbReference type="ChEBI" id="CHEBI:18420"/>
    </cofactor>
    <text evidence="2">Binds 2 metal ions per subunit. Manganese or magnesium.</text>
</comment>
<evidence type="ECO:0000313" key="4">
    <source>
        <dbReference type="EMBL" id="ATA87510.1"/>
    </source>
</evidence>
<feature type="domain" description="RNase H type-1" evidence="3">
    <location>
        <begin position="69"/>
        <end position="205"/>
    </location>
</feature>
<keyword evidence="2" id="KW-0464">Manganese</keyword>
<protein>
    <recommendedName>
        <fullName evidence="1">Ribonuclease H</fullName>
        <ecNumber evidence="1">3.1.26.4</ecNumber>
    </recommendedName>
</protein>
<dbReference type="GO" id="GO:0046872">
    <property type="term" value="F:metal ion binding"/>
    <property type="evidence" value="ECO:0007669"/>
    <property type="project" value="UniProtKB-KW"/>
</dbReference>
<organism evidence="4 5">
    <name type="scientific">Capnocytophaga gingivalis</name>
    <dbReference type="NCBI Taxonomy" id="1017"/>
    <lineage>
        <taxon>Bacteria</taxon>
        <taxon>Pseudomonadati</taxon>
        <taxon>Bacteroidota</taxon>
        <taxon>Flavobacteriia</taxon>
        <taxon>Flavobacteriales</taxon>
        <taxon>Flavobacteriaceae</taxon>
        <taxon>Capnocytophaga</taxon>
    </lineage>
</organism>